<evidence type="ECO:0000256" key="4">
    <source>
        <dbReference type="RuleBase" id="RU003887"/>
    </source>
</evidence>
<protein>
    <recommendedName>
        <fullName evidence="4">Pseudouridine synthase</fullName>
        <ecNumber evidence="4">5.4.99.-</ecNumber>
    </recommendedName>
</protein>
<dbReference type="SUPFAM" id="SSF55120">
    <property type="entry name" value="Pseudouridine synthase"/>
    <property type="match status" value="1"/>
</dbReference>
<dbReference type="NCBIfam" id="TIGR00093">
    <property type="entry name" value="pseudouridine synthase"/>
    <property type="match status" value="1"/>
</dbReference>
<reference evidence="6 7" key="1">
    <citation type="submission" date="2024-09" db="EMBL/GenBank/DDBJ databases">
        <title>Floridaenema gen nov. (Aerosakkonemataceae, Aerosakkonematales ord. nov., Cyanobacteria) from benthic tropical and subtropical fresh waters, with the description of four new species.</title>
        <authorList>
            <person name="Moretto J.A."/>
            <person name="Berthold D.E."/>
            <person name="Lefler F.W."/>
            <person name="Huang I.-S."/>
            <person name="Laughinghouse H. IV."/>
        </authorList>
    </citation>
    <scope>NUCLEOTIDE SEQUENCE [LARGE SCALE GENOMIC DNA]</scope>
    <source>
        <strain evidence="6 7">BLCC-F167</strain>
    </source>
</reference>
<evidence type="ECO:0000256" key="1">
    <source>
        <dbReference type="ARBA" id="ARBA00008348"/>
    </source>
</evidence>
<proteinExistence type="inferred from homology"/>
<dbReference type="CDD" id="cd02870">
    <property type="entry name" value="PseudoU_synth_RsuA_like"/>
    <property type="match status" value="1"/>
</dbReference>
<dbReference type="PROSITE" id="PS01149">
    <property type="entry name" value="PSI_RSU"/>
    <property type="match status" value="1"/>
</dbReference>
<dbReference type="RefSeq" id="WP_413276629.1">
    <property type="nucleotide sequence ID" value="NZ_JBHFNT010000054.1"/>
</dbReference>
<dbReference type="InterPro" id="IPR018496">
    <property type="entry name" value="PsdUridine_synth_RsuA/RluB_CS"/>
</dbReference>
<dbReference type="Gene3D" id="3.30.70.1560">
    <property type="entry name" value="Alpha-L RNA-binding motif"/>
    <property type="match status" value="1"/>
</dbReference>
<dbReference type="PANTHER" id="PTHR47683:SF2">
    <property type="entry name" value="RNA-BINDING S4 DOMAIN-CONTAINING PROTEIN"/>
    <property type="match status" value="1"/>
</dbReference>
<dbReference type="Proteomes" id="UP001576780">
    <property type="component" value="Unassembled WGS sequence"/>
</dbReference>
<evidence type="ECO:0000259" key="5">
    <source>
        <dbReference type="SMART" id="SM00363"/>
    </source>
</evidence>
<dbReference type="InterPro" id="IPR050343">
    <property type="entry name" value="RsuA_PseudoU_synthase"/>
</dbReference>
<dbReference type="Pfam" id="PF01479">
    <property type="entry name" value="S4"/>
    <property type="match status" value="1"/>
</dbReference>
<keyword evidence="3" id="KW-0694">RNA-binding</keyword>
<name>A0ABV4WGI4_9CYAN</name>
<dbReference type="Gene3D" id="3.30.70.580">
    <property type="entry name" value="Pseudouridine synthase I, catalytic domain, N-terminal subdomain"/>
    <property type="match status" value="1"/>
</dbReference>
<dbReference type="InterPro" id="IPR020103">
    <property type="entry name" value="PsdUridine_synth_cat_dom_sf"/>
</dbReference>
<dbReference type="PROSITE" id="PS50889">
    <property type="entry name" value="S4"/>
    <property type="match status" value="1"/>
</dbReference>
<sequence>MERLQKLLSQWGIASRRHAEEMIQAGRVRVNGEIARLGQKADPMSDRIEVNGKLIKSSNRPEQIYLLLNKPAGTVSTCSDPQGRPTVLNLLPASLQSGQGIYPVGRLDADSTGALLLTNDGELAFRLIHPRHSVPKTYEVWVEGKPPENILQKWREGVILEGKKTLPCEIRVLETGYKGDRATPHYGECTLLEVILKEGRNRQIRRVAEQLGYPVIQLHRTAIGPIQLQLPQQKLLPGEYRHLTAKEINFLQSQ</sequence>
<dbReference type="Pfam" id="PF00849">
    <property type="entry name" value="PseudoU_synth_2"/>
    <property type="match status" value="1"/>
</dbReference>
<accession>A0ABV4WGI4</accession>
<feature type="domain" description="RNA-binding S4" evidence="5">
    <location>
        <begin position="2"/>
        <end position="61"/>
    </location>
</feature>
<gene>
    <name evidence="6" type="ORF">ACE1CA_06610</name>
</gene>
<evidence type="ECO:0000313" key="6">
    <source>
        <dbReference type="EMBL" id="MFB2834190.1"/>
    </source>
</evidence>
<dbReference type="EC" id="5.4.99.-" evidence="4"/>
<dbReference type="EMBL" id="JBHFNT010000054">
    <property type="protein sequence ID" value="MFB2834190.1"/>
    <property type="molecule type" value="Genomic_DNA"/>
</dbReference>
<comment type="similarity">
    <text evidence="1 4">Belongs to the pseudouridine synthase RsuA family.</text>
</comment>
<dbReference type="InterPro" id="IPR042092">
    <property type="entry name" value="PsdUridine_s_RsuA/RluB/E/F_cat"/>
</dbReference>
<dbReference type="InterPro" id="IPR002942">
    <property type="entry name" value="S4_RNA-bd"/>
</dbReference>
<keyword evidence="2 4" id="KW-0413">Isomerase</keyword>
<comment type="caution">
    <text evidence="6">The sequence shown here is derived from an EMBL/GenBank/DDBJ whole genome shotgun (WGS) entry which is preliminary data.</text>
</comment>
<dbReference type="InterPro" id="IPR020094">
    <property type="entry name" value="TruA/RsuA/RluB/E/F_N"/>
</dbReference>
<dbReference type="SUPFAM" id="SSF55174">
    <property type="entry name" value="Alpha-L RNA-binding motif"/>
    <property type="match status" value="1"/>
</dbReference>
<dbReference type="Gene3D" id="3.10.290.10">
    <property type="entry name" value="RNA-binding S4 domain"/>
    <property type="match status" value="1"/>
</dbReference>
<evidence type="ECO:0000313" key="7">
    <source>
        <dbReference type="Proteomes" id="UP001576780"/>
    </source>
</evidence>
<organism evidence="6 7">
    <name type="scientific">Floridaenema evergladense BLCC-F167</name>
    <dbReference type="NCBI Taxonomy" id="3153639"/>
    <lineage>
        <taxon>Bacteria</taxon>
        <taxon>Bacillati</taxon>
        <taxon>Cyanobacteriota</taxon>
        <taxon>Cyanophyceae</taxon>
        <taxon>Oscillatoriophycideae</taxon>
        <taxon>Aerosakkonematales</taxon>
        <taxon>Aerosakkonemataceae</taxon>
        <taxon>Floridanema</taxon>
        <taxon>Floridanema evergladense</taxon>
    </lineage>
</organism>
<dbReference type="GO" id="GO:0016853">
    <property type="term" value="F:isomerase activity"/>
    <property type="evidence" value="ECO:0007669"/>
    <property type="project" value="UniProtKB-KW"/>
</dbReference>
<dbReference type="InterPro" id="IPR006145">
    <property type="entry name" value="PsdUridine_synth_RsuA/RluA"/>
</dbReference>
<dbReference type="InterPro" id="IPR000748">
    <property type="entry name" value="PsdUridine_synth_RsuA/RluB/E/F"/>
</dbReference>
<keyword evidence="7" id="KW-1185">Reference proteome</keyword>
<dbReference type="InterPro" id="IPR036986">
    <property type="entry name" value="S4_RNA-bd_sf"/>
</dbReference>
<evidence type="ECO:0000256" key="2">
    <source>
        <dbReference type="ARBA" id="ARBA00023235"/>
    </source>
</evidence>
<dbReference type="CDD" id="cd00165">
    <property type="entry name" value="S4"/>
    <property type="match status" value="1"/>
</dbReference>
<dbReference type="SMART" id="SM00363">
    <property type="entry name" value="S4"/>
    <property type="match status" value="1"/>
</dbReference>
<evidence type="ECO:0000256" key="3">
    <source>
        <dbReference type="PROSITE-ProRule" id="PRU00182"/>
    </source>
</evidence>
<dbReference type="PANTHER" id="PTHR47683">
    <property type="entry name" value="PSEUDOURIDINE SYNTHASE FAMILY PROTEIN-RELATED"/>
    <property type="match status" value="1"/>
</dbReference>